<keyword evidence="2" id="KW-1185">Reference proteome</keyword>
<dbReference type="AlphaFoldDB" id="A0A6L8UV05"/>
<accession>A0A6L8UV05</accession>
<evidence type="ECO:0000313" key="2">
    <source>
        <dbReference type="Proteomes" id="UP000481087"/>
    </source>
</evidence>
<reference evidence="1 2" key="1">
    <citation type="submission" date="2019-12" db="EMBL/GenBank/DDBJ databases">
        <title>Paenibacillus sp. nov. sp. isolated from soil.</title>
        <authorList>
            <person name="Kim J."/>
            <person name="Jeong S.E."/>
            <person name="Jung H.S."/>
            <person name="Jeon C.O."/>
        </authorList>
    </citation>
    <scope>NUCLEOTIDE SEQUENCE [LARGE SCALE GENOMIC DNA]</scope>
    <source>
        <strain evidence="1 2">5J-6</strain>
    </source>
</reference>
<dbReference type="RefSeq" id="WP_161406239.1">
    <property type="nucleotide sequence ID" value="NZ_WTUZ01000010.1"/>
</dbReference>
<proteinExistence type="predicted"/>
<evidence type="ECO:0000313" key="1">
    <source>
        <dbReference type="EMBL" id="MZQ82063.1"/>
    </source>
</evidence>
<name>A0A6L8UV05_9BACL</name>
<gene>
    <name evidence="1" type="ORF">GQF01_07920</name>
</gene>
<organism evidence="1 2">
    <name type="scientific">Paenibacillus silvestris</name>
    <dbReference type="NCBI Taxonomy" id="2606219"/>
    <lineage>
        <taxon>Bacteria</taxon>
        <taxon>Bacillati</taxon>
        <taxon>Bacillota</taxon>
        <taxon>Bacilli</taxon>
        <taxon>Bacillales</taxon>
        <taxon>Paenibacillaceae</taxon>
        <taxon>Paenibacillus</taxon>
    </lineage>
</organism>
<protein>
    <submittedName>
        <fullName evidence="1">Uncharacterized protein</fullName>
    </submittedName>
</protein>
<dbReference type="EMBL" id="WTUZ01000010">
    <property type="protein sequence ID" value="MZQ82063.1"/>
    <property type="molecule type" value="Genomic_DNA"/>
</dbReference>
<dbReference type="Proteomes" id="UP000481087">
    <property type="component" value="Unassembled WGS sequence"/>
</dbReference>
<comment type="caution">
    <text evidence="1">The sequence shown here is derived from an EMBL/GenBank/DDBJ whole genome shotgun (WGS) entry which is preliminary data.</text>
</comment>
<sequence>MISATWSPDLSTTIASLKKLDVSERLSALKGLTGVSDHEKQTIMKTFTNSRKNEPKEDFWF</sequence>